<keyword evidence="3" id="KW-1003">Cell membrane</keyword>
<evidence type="ECO:0000256" key="4">
    <source>
        <dbReference type="ARBA" id="ARBA00022692"/>
    </source>
</evidence>
<proteinExistence type="inferred from homology"/>
<evidence type="ECO:0000256" key="7">
    <source>
        <dbReference type="SAM" id="Phobius"/>
    </source>
</evidence>
<keyword evidence="6 7" id="KW-0472">Membrane</keyword>
<feature type="domain" description="Prepilin peptidase A24 N-terminal" evidence="9">
    <location>
        <begin position="7"/>
        <end position="84"/>
    </location>
</feature>
<keyword evidence="4 7" id="KW-0812">Transmembrane</keyword>
<gene>
    <name evidence="10" type="ORF">P7H43_12125</name>
</gene>
<feature type="domain" description="Prepilin type IV endopeptidase peptidase" evidence="8">
    <location>
        <begin position="98"/>
        <end position="195"/>
    </location>
</feature>
<organism evidence="10 11">
    <name type="scientific">Enterococcus asini</name>
    <dbReference type="NCBI Taxonomy" id="57732"/>
    <lineage>
        <taxon>Bacteria</taxon>
        <taxon>Bacillati</taxon>
        <taxon>Bacillota</taxon>
        <taxon>Bacilli</taxon>
        <taxon>Lactobacillales</taxon>
        <taxon>Enterococcaceae</taxon>
        <taxon>Enterococcus</taxon>
    </lineage>
</organism>
<protein>
    <submittedName>
        <fullName evidence="10">Prepilin peptidase</fullName>
    </submittedName>
</protein>
<comment type="caution">
    <text evidence="10">The sequence shown here is derived from an EMBL/GenBank/DDBJ whole genome shotgun (WGS) entry which is preliminary data.</text>
</comment>
<reference evidence="10" key="1">
    <citation type="submission" date="2023-03" db="EMBL/GenBank/DDBJ databases">
        <authorList>
            <person name="Shen W."/>
            <person name="Cai J."/>
        </authorList>
    </citation>
    <scope>NUCLEOTIDE SEQUENCE</scope>
    <source>
        <strain evidence="10">B226-2</strain>
    </source>
</reference>
<dbReference type="RefSeq" id="WP_311835774.1">
    <property type="nucleotide sequence ID" value="NZ_JARQBJ010000006.1"/>
</dbReference>
<dbReference type="InterPro" id="IPR050882">
    <property type="entry name" value="Prepilin_peptidase/N-MTase"/>
</dbReference>
<dbReference type="Proteomes" id="UP001256711">
    <property type="component" value="Unassembled WGS sequence"/>
</dbReference>
<feature type="transmembrane region" description="Helical" evidence="7">
    <location>
        <begin position="177"/>
        <end position="202"/>
    </location>
</feature>
<dbReference type="GO" id="GO:0005886">
    <property type="term" value="C:plasma membrane"/>
    <property type="evidence" value="ECO:0007669"/>
    <property type="project" value="UniProtKB-SubCell"/>
</dbReference>
<evidence type="ECO:0000313" key="10">
    <source>
        <dbReference type="EMBL" id="MDT2811228.1"/>
    </source>
</evidence>
<sequence length="225" mass="25555">MVLLRFLIGTCLGSFCCVAAERLPKGGSLLFPRSHCSICQTPLAWYELIPLLSFFWQKARCRHCQGKIPARCFWAELAGGLLLASYPLTTHSLHGLLWLFLSLALALTDCFYLVLEPKLFYPGAVFLSLYYFASGGQVYWLSLLYCLLLAGLCYLFLREKLGTGDLLLLLTWSFWLPLQRFALVLLVACCAGLIAFFFNALLHRQQKELPFIPFLTFGLWLVLLH</sequence>
<comment type="subcellular location">
    <subcellularLocation>
        <location evidence="1">Cell membrane</location>
        <topology evidence="1">Multi-pass membrane protein</topology>
    </subcellularLocation>
</comment>
<dbReference type="Pfam" id="PF06750">
    <property type="entry name" value="A24_N_bact"/>
    <property type="match status" value="1"/>
</dbReference>
<dbReference type="Pfam" id="PF01478">
    <property type="entry name" value="Peptidase_A24"/>
    <property type="match status" value="1"/>
</dbReference>
<feature type="transmembrane region" description="Helical" evidence="7">
    <location>
        <begin position="209"/>
        <end position="224"/>
    </location>
</feature>
<dbReference type="GO" id="GO:0004190">
    <property type="term" value="F:aspartic-type endopeptidase activity"/>
    <property type="evidence" value="ECO:0007669"/>
    <property type="project" value="InterPro"/>
</dbReference>
<feature type="transmembrane region" description="Helical" evidence="7">
    <location>
        <begin position="127"/>
        <end position="157"/>
    </location>
</feature>
<dbReference type="AlphaFoldDB" id="A0AAW8TYS2"/>
<evidence type="ECO:0000256" key="6">
    <source>
        <dbReference type="ARBA" id="ARBA00023136"/>
    </source>
</evidence>
<evidence type="ECO:0000256" key="2">
    <source>
        <dbReference type="ARBA" id="ARBA00005801"/>
    </source>
</evidence>
<dbReference type="EMBL" id="JARQBJ010000006">
    <property type="protein sequence ID" value="MDT2811228.1"/>
    <property type="molecule type" value="Genomic_DNA"/>
</dbReference>
<feature type="transmembrane region" description="Helical" evidence="7">
    <location>
        <begin position="95"/>
        <end position="115"/>
    </location>
</feature>
<name>A0AAW8TYS2_9ENTE</name>
<dbReference type="InterPro" id="IPR010627">
    <property type="entry name" value="Prepilin_pept_A24_N"/>
</dbReference>
<dbReference type="InterPro" id="IPR000045">
    <property type="entry name" value="Prepilin_IV_endopep_pep"/>
</dbReference>
<accession>A0AAW8TYS2</accession>
<evidence type="ECO:0000256" key="3">
    <source>
        <dbReference type="ARBA" id="ARBA00022475"/>
    </source>
</evidence>
<comment type="similarity">
    <text evidence="2">Belongs to the peptidase A24 family.</text>
</comment>
<dbReference type="GO" id="GO:0006465">
    <property type="term" value="P:signal peptide processing"/>
    <property type="evidence" value="ECO:0007669"/>
    <property type="project" value="TreeGrafter"/>
</dbReference>
<evidence type="ECO:0000313" key="11">
    <source>
        <dbReference type="Proteomes" id="UP001256711"/>
    </source>
</evidence>
<keyword evidence="5 7" id="KW-1133">Transmembrane helix</keyword>
<evidence type="ECO:0000259" key="8">
    <source>
        <dbReference type="Pfam" id="PF01478"/>
    </source>
</evidence>
<evidence type="ECO:0000256" key="1">
    <source>
        <dbReference type="ARBA" id="ARBA00004651"/>
    </source>
</evidence>
<dbReference type="PANTHER" id="PTHR30487">
    <property type="entry name" value="TYPE 4 PREPILIN-LIKE PROTEINS LEADER PEPTIDE-PROCESSING ENZYME"/>
    <property type="match status" value="1"/>
</dbReference>
<dbReference type="PANTHER" id="PTHR30487:SF0">
    <property type="entry name" value="PREPILIN LEADER PEPTIDASE_N-METHYLTRANSFERASE-RELATED"/>
    <property type="match status" value="1"/>
</dbReference>
<evidence type="ECO:0000259" key="9">
    <source>
        <dbReference type="Pfam" id="PF06750"/>
    </source>
</evidence>
<evidence type="ECO:0000256" key="5">
    <source>
        <dbReference type="ARBA" id="ARBA00022989"/>
    </source>
</evidence>